<dbReference type="InterPro" id="IPR050789">
    <property type="entry name" value="Diverse_Enzym_Activities"/>
</dbReference>
<protein>
    <submittedName>
        <fullName evidence="3">Beta-lactamase</fullName>
    </submittedName>
</protein>
<dbReference type="InterPro" id="IPR012338">
    <property type="entry name" value="Beta-lactam/transpept-like"/>
</dbReference>
<dbReference type="RefSeq" id="WP_123637952.1">
    <property type="nucleotide sequence ID" value="NZ_RJUK01000001.1"/>
</dbReference>
<evidence type="ECO:0000256" key="1">
    <source>
        <dbReference type="SAM" id="Phobius"/>
    </source>
</evidence>
<dbReference type="AlphaFoldDB" id="A0A3N1NM50"/>
<feature type="transmembrane region" description="Helical" evidence="1">
    <location>
        <begin position="12"/>
        <end position="36"/>
    </location>
</feature>
<dbReference type="Proteomes" id="UP000273643">
    <property type="component" value="Unassembled WGS sequence"/>
</dbReference>
<dbReference type="Pfam" id="PF00144">
    <property type="entry name" value="Beta-lactamase"/>
    <property type="match status" value="1"/>
</dbReference>
<evidence type="ECO:0000313" key="3">
    <source>
        <dbReference type="EMBL" id="ROQ20864.1"/>
    </source>
</evidence>
<dbReference type="Gene3D" id="3.40.710.10">
    <property type="entry name" value="DD-peptidase/beta-lactamase superfamily"/>
    <property type="match status" value="1"/>
</dbReference>
<organism evidence="3 4">
    <name type="scientific">Marinimicrobium koreense</name>
    <dbReference type="NCBI Taxonomy" id="306545"/>
    <lineage>
        <taxon>Bacteria</taxon>
        <taxon>Pseudomonadati</taxon>
        <taxon>Pseudomonadota</taxon>
        <taxon>Gammaproteobacteria</taxon>
        <taxon>Cellvibrionales</taxon>
        <taxon>Cellvibrionaceae</taxon>
        <taxon>Marinimicrobium</taxon>
    </lineage>
</organism>
<dbReference type="InterPro" id="IPR001466">
    <property type="entry name" value="Beta-lactam-related"/>
</dbReference>
<name>A0A3N1NM50_9GAMM</name>
<keyword evidence="4" id="KW-1185">Reference proteome</keyword>
<dbReference type="EMBL" id="RJUK01000001">
    <property type="protein sequence ID" value="ROQ20864.1"/>
    <property type="molecule type" value="Genomic_DNA"/>
</dbReference>
<sequence length="393" mass="43664">MKVLASCWLKTMLLRFLGYGVLIAVFAALIHVYVVYPLYVKKLPYFANAFRAGFDVECRAAVPTGLDDLLRQISLPFFSLDGQLVFIDSKGHVGRCGVNTGVAPNAEIFRFASMTKVLTGVAMLEVAESLSISLNTPVVSYFPELSLEKVQDERVLRITLRHLLNHSSGLGGPFGSDNMIKQGESPWCPDNLAAMETIRLAGEPGTNHLYSNVAYCLLGEVISRVSGVEYQKYIEQNYLSQYPSLQFIQGEFLPTEPAYDFSNDYRFDESYVSWLDFHAIAPAAGLMGKPEEFARLVWHLYRDNPDVLNAANLQQCREKGLDRCYSNTFVIHEGDNGIKVGVQQGYLPGASSLVAISSRGEVLVWTAPGAPLEAKYRDRMAGEVVKLLLNQHE</sequence>
<dbReference type="OrthoDB" id="9799367at2"/>
<keyword evidence="1" id="KW-0472">Membrane</keyword>
<dbReference type="PANTHER" id="PTHR43283">
    <property type="entry name" value="BETA-LACTAMASE-RELATED"/>
    <property type="match status" value="1"/>
</dbReference>
<keyword evidence="1" id="KW-1133">Transmembrane helix</keyword>
<dbReference type="SUPFAM" id="SSF56601">
    <property type="entry name" value="beta-lactamase/transpeptidase-like"/>
    <property type="match status" value="1"/>
</dbReference>
<evidence type="ECO:0000313" key="4">
    <source>
        <dbReference type="Proteomes" id="UP000273643"/>
    </source>
</evidence>
<gene>
    <name evidence="3" type="ORF">EDC38_1482</name>
</gene>
<accession>A0A3N1NM50</accession>
<feature type="domain" description="Beta-lactamase-related" evidence="2">
    <location>
        <begin position="106"/>
        <end position="318"/>
    </location>
</feature>
<keyword evidence="1" id="KW-0812">Transmembrane</keyword>
<proteinExistence type="predicted"/>
<evidence type="ECO:0000259" key="2">
    <source>
        <dbReference type="Pfam" id="PF00144"/>
    </source>
</evidence>
<reference evidence="3 4" key="1">
    <citation type="submission" date="2018-11" db="EMBL/GenBank/DDBJ databases">
        <title>Genomic Encyclopedia of Type Strains, Phase IV (KMG-IV): sequencing the most valuable type-strain genomes for metagenomic binning, comparative biology and taxonomic classification.</title>
        <authorList>
            <person name="Goeker M."/>
        </authorList>
    </citation>
    <scope>NUCLEOTIDE SEQUENCE [LARGE SCALE GENOMIC DNA]</scope>
    <source>
        <strain evidence="3 4">DSM 16974</strain>
    </source>
</reference>
<dbReference type="PANTHER" id="PTHR43283:SF3">
    <property type="entry name" value="BETA-LACTAMASE FAMILY PROTEIN (AFU_ORTHOLOGUE AFUA_5G07500)"/>
    <property type="match status" value="1"/>
</dbReference>
<comment type="caution">
    <text evidence="3">The sequence shown here is derived from an EMBL/GenBank/DDBJ whole genome shotgun (WGS) entry which is preliminary data.</text>
</comment>